<dbReference type="AlphaFoldDB" id="A0A1Y2K8M4"/>
<keyword evidence="5" id="KW-0349">Heme</keyword>
<dbReference type="STRING" id="1434232.MAIT1_04000"/>
<dbReference type="GO" id="GO:0022904">
    <property type="term" value="P:respiratory electron transport chain"/>
    <property type="evidence" value="ECO:0007669"/>
    <property type="project" value="InterPro"/>
</dbReference>
<sequence>MAALIISLLALGWYMTGLTYYDPDYRWTVTLHKSLGALLFVLALARIAARRVTPQPPIHPNHAPWERRLARLTHGLFYAAFLLMPLSGYLIATADGRPLELLGEPMIPALIQWPGQADQMGKLHNGAAWLLAGLIALHASGALKHHLIDRDNTLRRMFW</sequence>
<dbReference type="GO" id="GO:0009055">
    <property type="term" value="F:electron transfer activity"/>
    <property type="evidence" value="ECO:0007669"/>
    <property type="project" value="InterPro"/>
</dbReference>
<dbReference type="Pfam" id="PF01292">
    <property type="entry name" value="Ni_hydr_CYTB"/>
    <property type="match status" value="1"/>
</dbReference>
<comment type="subcellular location">
    <subcellularLocation>
        <location evidence="2">Cell membrane</location>
        <topology evidence="2">Multi-pass membrane protein</topology>
    </subcellularLocation>
</comment>
<evidence type="ECO:0000256" key="10">
    <source>
        <dbReference type="ARBA" id="ARBA00023004"/>
    </source>
</evidence>
<feature type="transmembrane region" description="Helical" evidence="13">
    <location>
        <begin position="127"/>
        <end position="147"/>
    </location>
</feature>
<feature type="transmembrane region" description="Helical" evidence="13">
    <location>
        <begin position="27"/>
        <end position="48"/>
    </location>
</feature>
<evidence type="ECO:0000256" key="11">
    <source>
        <dbReference type="ARBA" id="ARBA00023136"/>
    </source>
</evidence>
<dbReference type="SUPFAM" id="SSF81342">
    <property type="entry name" value="Transmembrane di-heme cytochromes"/>
    <property type="match status" value="1"/>
</dbReference>
<evidence type="ECO:0000256" key="12">
    <source>
        <dbReference type="ARBA" id="ARBA00037975"/>
    </source>
</evidence>
<comment type="caution">
    <text evidence="15">The sequence shown here is derived from an EMBL/GenBank/DDBJ whole genome shotgun (WGS) entry which is preliminary data.</text>
</comment>
<evidence type="ECO:0000256" key="1">
    <source>
        <dbReference type="ARBA" id="ARBA00001970"/>
    </source>
</evidence>
<dbReference type="EMBL" id="LVJN01000015">
    <property type="protein sequence ID" value="OSM07091.1"/>
    <property type="molecule type" value="Genomic_DNA"/>
</dbReference>
<feature type="transmembrane region" description="Helical" evidence="13">
    <location>
        <begin position="69"/>
        <end position="92"/>
    </location>
</feature>
<dbReference type="GO" id="GO:0046872">
    <property type="term" value="F:metal ion binding"/>
    <property type="evidence" value="ECO:0007669"/>
    <property type="project" value="UniProtKB-KW"/>
</dbReference>
<evidence type="ECO:0000256" key="3">
    <source>
        <dbReference type="ARBA" id="ARBA00022448"/>
    </source>
</evidence>
<keyword evidence="16" id="KW-1185">Reference proteome</keyword>
<evidence type="ECO:0000313" key="16">
    <source>
        <dbReference type="Proteomes" id="UP000194003"/>
    </source>
</evidence>
<protein>
    <submittedName>
        <fullName evidence="15">Putative cytochrome b561</fullName>
    </submittedName>
</protein>
<proteinExistence type="inferred from homology"/>
<dbReference type="PANTHER" id="PTHR30529">
    <property type="entry name" value="CYTOCHROME B561"/>
    <property type="match status" value="1"/>
</dbReference>
<dbReference type="GO" id="GO:0005886">
    <property type="term" value="C:plasma membrane"/>
    <property type="evidence" value="ECO:0007669"/>
    <property type="project" value="UniProtKB-SubCell"/>
</dbReference>
<organism evidence="15 16">
    <name type="scientific">Magnetofaba australis IT-1</name>
    <dbReference type="NCBI Taxonomy" id="1434232"/>
    <lineage>
        <taxon>Bacteria</taxon>
        <taxon>Pseudomonadati</taxon>
        <taxon>Pseudomonadota</taxon>
        <taxon>Magnetococcia</taxon>
        <taxon>Magnetococcales</taxon>
        <taxon>Magnetococcaceae</taxon>
        <taxon>Magnetofaba</taxon>
    </lineage>
</organism>
<keyword evidence="9 13" id="KW-1133">Transmembrane helix</keyword>
<feature type="domain" description="Cytochrome b561 bacterial/Ni-hydrogenase" evidence="14">
    <location>
        <begin position="1"/>
        <end position="158"/>
    </location>
</feature>
<keyword evidence="10" id="KW-0408">Iron</keyword>
<comment type="similarity">
    <text evidence="12">Belongs to the cytochrome b561 family.</text>
</comment>
<gene>
    <name evidence="15" type="ORF">MAIT1_04000</name>
</gene>
<evidence type="ECO:0000256" key="13">
    <source>
        <dbReference type="SAM" id="Phobius"/>
    </source>
</evidence>
<evidence type="ECO:0000256" key="5">
    <source>
        <dbReference type="ARBA" id="ARBA00022617"/>
    </source>
</evidence>
<accession>A0A1Y2K8M4</accession>
<dbReference type="PANTHER" id="PTHR30529:SF1">
    <property type="entry name" value="CYTOCHROME B561 HOMOLOG 2"/>
    <property type="match status" value="1"/>
</dbReference>
<comment type="cofactor">
    <cofactor evidence="1">
        <name>heme b</name>
        <dbReference type="ChEBI" id="CHEBI:60344"/>
    </cofactor>
</comment>
<name>A0A1Y2K8M4_9PROT</name>
<evidence type="ECO:0000259" key="14">
    <source>
        <dbReference type="Pfam" id="PF01292"/>
    </source>
</evidence>
<keyword evidence="11 13" id="KW-0472">Membrane</keyword>
<dbReference type="InterPro" id="IPR011577">
    <property type="entry name" value="Cyt_b561_bac/Ni-Hgenase"/>
</dbReference>
<keyword evidence="7" id="KW-0479">Metal-binding</keyword>
<evidence type="ECO:0000256" key="2">
    <source>
        <dbReference type="ARBA" id="ARBA00004651"/>
    </source>
</evidence>
<keyword evidence="6 13" id="KW-0812">Transmembrane</keyword>
<evidence type="ECO:0000256" key="8">
    <source>
        <dbReference type="ARBA" id="ARBA00022982"/>
    </source>
</evidence>
<evidence type="ECO:0000256" key="6">
    <source>
        <dbReference type="ARBA" id="ARBA00022692"/>
    </source>
</evidence>
<dbReference type="Proteomes" id="UP000194003">
    <property type="component" value="Unassembled WGS sequence"/>
</dbReference>
<dbReference type="Gene3D" id="1.20.950.20">
    <property type="entry name" value="Transmembrane di-heme cytochromes, Chain C"/>
    <property type="match status" value="1"/>
</dbReference>
<keyword evidence="8" id="KW-0249">Electron transport</keyword>
<evidence type="ECO:0000256" key="9">
    <source>
        <dbReference type="ARBA" id="ARBA00022989"/>
    </source>
</evidence>
<reference evidence="15 16" key="1">
    <citation type="journal article" date="2016" name="BMC Genomics">
        <title>Combined genomic and structural analyses of a cultured magnetotactic bacterium reveals its niche adaptation to a dynamic environment.</title>
        <authorList>
            <person name="Araujo A.C."/>
            <person name="Morillo V."/>
            <person name="Cypriano J."/>
            <person name="Teixeira L.C."/>
            <person name="Leao P."/>
            <person name="Lyra S."/>
            <person name="Almeida L.G."/>
            <person name="Bazylinski D.A."/>
            <person name="Vasconcellos A.T."/>
            <person name="Abreu F."/>
            <person name="Lins U."/>
        </authorList>
    </citation>
    <scope>NUCLEOTIDE SEQUENCE [LARGE SCALE GENOMIC DNA]</scope>
    <source>
        <strain evidence="15 16">IT-1</strain>
    </source>
</reference>
<dbReference type="InterPro" id="IPR016174">
    <property type="entry name" value="Di-haem_cyt_TM"/>
</dbReference>
<dbReference type="InterPro" id="IPR052168">
    <property type="entry name" value="Cytochrome_b561_oxidase"/>
</dbReference>
<evidence type="ECO:0000313" key="15">
    <source>
        <dbReference type="EMBL" id="OSM07091.1"/>
    </source>
</evidence>
<dbReference type="GO" id="GO:0020037">
    <property type="term" value="F:heme binding"/>
    <property type="evidence" value="ECO:0007669"/>
    <property type="project" value="TreeGrafter"/>
</dbReference>
<keyword evidence="3" id="KW-0813">Transport</keyword>
<evidence type="ECO:0000256" key="4">
    <source>
        <dbReference type="ARBA" id="ARBA00022475"/>
    </source>
</evidence>
<keyword evidence="4" id="KW-1003">Cell membrane</keyword>
<evidence type="ECO:0000256" key="7">
    <source>
        <dbReference type="ARBA" id="ARBA00022723"/>
    </source>
</evidence>